<dbReference type="AlphaFoldDB" id="A0A7Y4LYA6"/>
<keyword evidence="1" id="KW-0732">Signal</keyword>
<evidence type="ECO:0000259" key="2">
    <source>
        <dbReference type="Pfam" id="PF13229"/>
    </source>
</evidence>
<feature type="domain" description="Right handed beta helix" evidence="2">
    <location>
        <begin position="210"/>
        <end position="375"/>
    </location>
</feature>
<dbReference type="SUPFAM" id="SSF51126">
    <property type="entry name" value="Pectin lyase-like"/>
    <property type="match status" value="1"/>
</dbReference>
<dbReference type="Pfam" id="PF13229">
    <property type="entry name" value="Beta_helix"/>
    <property type="match status" value="1"/>
</dbReference>
<proteinExistence type="predicted"/>
<reference evidence="3 4" key="1">
    <citation type="submission" date="2020-03" db="EMBL/GenBank/DDBJ databases">
        <title>Bradyrhizobium diversity isolated from nodules of Indigofera sp.</title>
        <authorList>
            <person name="Klepa M."/>
            <person name="Helene L."/>
            <person name="Hungria M."/>
        </authorList>
    </citation>
    <scope>NUCLEOTIDE SEQUENCE [LARGE SCALE GENOMIC DNA]</scope>
    <source>
        <strain evidence="3 4">WSM 1791</strain>
    </source>
</reference>
<dbReference type="Proteomes" id="UP000544122">
    <property type="component" value="Unassembled WGS sequence"/>
</dbReference>
<accession>A0A7Y4LYA6</accession>
<organism evidence="3 4">
    <name type="scientific">Bradyrhizobium australiense</name>
    <dbReference type="NCBI Taxonomy" id="2721161"/>
    <lineage>
        <taxon>Bacteria</taxon>
        <taxon>Pseudomonadati</taxon>
        <taxon>Pseudomonadota</taxon>
        <taxon>Alphaproteobacteria</taxon>
        <taxon>Hyphomicrobiales</taxon>
        <taxon>Nitrobacteraceae</taxon>
        <taxon>Bradyrhizobium</taxon>
    </lineage>
</organism>
<evidence type="ECO:0000256" key="1">
    <source>
        <dbReference type="SAM" id="SignalP"/>
    </source>
</evidence>
<dbReference type="InterPro" id="IPR012334">
    <property type="entry name" value="Pectin_lyas_fold"/>
</dbReference>
<dbReference type="InterPro" id="IPR039448">
    <property type="entry name" value="Beta_helix"/>
</dbReference>
<dbReference type="PANTHER" id="PTHR36453">
    <property type="entry name" value="SECRETED PROTEIN-RELATED"/>
    <property type="match status" value="1"/>
</dbReference>
<comment type="caution">
    <text evidence="3">The sequence shown here is derived from an EMBL/GenBank/DDBJ whole genome shotgun (WGS) entry which is preliminary data.</text>
</comment>
<keyword evidence="4" id="KW-1185">Reference proteome</keyword>
<protein>
    <submittedName>
        <fullName evidence="3">Right-handed parallel beta-helix repeat-containing protein</fullName>
    </submittedName>
</protein>
<dbReference type="InterPro" id="IPR006626">
    <property type="entry name" value="PbH1"/>
</dbReference>
<dbReference type="InterPro" id="IPR011050">
    <property type="entry name" value="Pectin_lyase_fold/virulence"/>
</dbReference>
<evidence type="ECO:0000313" key="4">
    <source>
        <dbReference type="Proteomes" id="UP000544122"/>
    </source>
</evidence>
<evidence type="ECO:0000313" key="3">
    <source>
        <dbReference type="EMBL" id="NOJ43318.1"/>
    </source>
</evidence>
<name>A0A7Y4LYA6_9BRAD</name>
<feature type="chain" id="PRO_5030687754" evidence="1">
    <location>
        <begin position="23"/>
        <end position="489"/>
    </location>
</feature>
<dbReference type="Gene3D" id="2.160.20.10">
    <property type="entry name" value="Single-stranded right-handed beta-helix, Pectin lyase-like"/>
    <property type="match status" value="1"/>
</dbReference>
<gene>
    <name evidence="3" type="ORF">HCN58_27760</name>
</gene>
<dbReference type="PANTHER" id="PTHR36453:SF1">
    <property type="entry name" value="RIGHT HANDED BETA HELIX DOMAIN-CONTAINING PROTEIN"/>
    <property type="match status" value="1"/>
</dbReference>
<dbReference type="EMBL" id="JAAVLX010000010">
    <property type="protein sequence ID" value="NOJ43318.1"/>
    <property type="molecule type" value="Genomic_DNA"/>
</dbReference>
<dbReference type="SMART" id="SM00710">
    <property type="entry name" value="PbH1"/>
    <property type="match status" value="7"/>
</dbReference>
<feature type="signal peptide" evidence="1">
    <location>
        <begin position="1"/>
        <end position="22"/>
    </location>
</feature>
<sequence length="489" mass="52448">MQAAICLVMVWILLAVALQVVATAAAQGVTKAPCPRDAIAVEPGASIQAAVDRADPGATLCVKNGMHRMQAIRPKPGQSFHGEGQTVLNGSRLLTNFSREEGYWVASGQAQLGQKHGECANAVPACSLPEGLFIDDQPLVQVLTKESVEPGRFYFDHAGSRIYFADDPTGRKVEATVAAFAFESRVSNVVIRNVTIEKYASVAQKGAIQAQEAVEWIVENCEVRLNSGAGIAVGTSSRVRDSNVHHNGQIGITGAGRDVLIEGNQVWANNIRGFSSGWEAGGVKIALGDGVVFRGNHIHGNFGPGLWCDINCRNVLYENNVVERNHGAGIFHEISFSAVIRNNIVRHNGIADKGWFWGNDILIAASQDVEVDGNTLTVSPGKCGIMLIDQGRDDQARTNSGPIYKTRNNAVHDNEITFEGAACAGGASDVKPGHENFSIITDGHNLFDSNVYHVPRASGPARFVWGHATFDWDGLRGQGVEPNGHLVIY</sequence>